<accession>A0A9P5VHF1</accession>
<organism evidence="2 3">
    <name type="scientific">Podila minutissima</name>
    <dbReference type="NCBI Taxonomy" id="64525"/>
    <lineage>
        <taxon>Eukaryota</taxon>
        <taxon>Fungi</taxon>
        <taxon>Fungi incertae sedis</taxon>
        <taxon>Mucoromycota</taxon>
        <taxon>Mortierellomycotina</taxon>
        <taxon>Mortierellomycetes</taxon>
        <taxon>Mortierellales</taxon>
        <taxon>Mortierellaceae</taxon>
        <taxon>Podila</taxon>
    </lineage>
</organism>
<reference evidence="2" key="1">
    <citation type="journal article" date="2020" name="Fungal Divers.">
        <title>Resolving the Mortierellaceae phylogeny through synthesis of multi-gene phylogenetics and phylogenomics.</title>
        <authorList>
            <person name="Vandepol N."/>
            <person name="Liber J."/>
            <person name="Desiro A."/>
            <person name="Na H."/>
            <person name="Kennedy M."/>
            <person name="Barry K."/>
            <person name="Grigoriev I.V."/>
            <person name="Miller A.N."/>
            <person name="O'Donnell K."/>
            <person name="Stajich J.E."/>
            <person name="Bonito G."/>
        </authorList>
    </citation>
    <scope>NUCLEOTIDE SEQUENCE</scope>
    <source>
        <strain evidence="2">NVP1</strain>
    </source>
</reference>
<feature type="chain" id="PRO_5040418193" evidence="1">
    <location>
        <begin position="20"/>
        <end position="123"/>
    </location>
</feature>
<comment type="caution">
    <text evidence="2">The sequence shown here is derived from an EMBL/GenBank/DDBJ whole genome shotgun (WGS) entry which is preliminary data.</text>
</comment>
<proteinExistence type="predicted"/>
<dbReference type="PROSITE" id="PS51257">
    <property type="entry name" value="PROKAR_LIPOPROTEIN"/>
    <property type="match status" value="1"/>
</dbReference>
<protein>
    <submittedName>
        <fullName evidence="2">Uncharacterized protein</fullName>
    </submittedName>
</protein>
<feature type="signal peptide" evidence="1">
    <location>
        <begin position="1"/>
        <end position="19"/>
    </location>
</feature>
<evidence type="ECO:0000256" key="1">
    <source>
        <dbReference type="SAM" id="SignalP"/>
    </source>
</evidence>
<keyword evidence="3" id="KW-1185">Reference proteome</keyword>
<name>A0A9P5VHF1_9FUNG</name>
<gene>
    <name evidence="2" type="ORF">BG006_001112</name>
</gene>
<sequence>MKVILASVALTALASIAFAASVAACASTTLQIRIPQGAPNNAVYTSFEVEGKYQGTTENTKLLWEPQCSTDGGYCVHAHYFKAADGGLRLSTKYADGEWVYHMKQDKLRRVDLYDVYEYKGCV</sequence>
<evidence type="ECO:0000313" key="3">
    <source>
        <dbReference type="Proteomes" id="UP000696485"/>
    </source>
</evidence>
<dbReference type="EMBL" id="JAAAUY010001204">
    <property type="protein sequence ID" value="KAF9323834.1"/>
    <property type="molecule type" value="Genomic_DNA"/>
</dbReference>
<evidence type="ECO:0000313" key="2">
    <source>
        <dbReference type="EMBL" id="KAF9323834.1"/>
    </source>
</evidence>
<dbReference type="Proteomes" id="UP000696485">
    <property type="component" value="Unassembled WGS sequence"/>
</dbReference>
<keyword evidence="1" id="KW-0732">Signal</keyword>
<dbReference type="AlphaFoldDB" id="A0A9P5VHF1"/>